<sequence length="149" mass="15515">MQSLAVAVAVSAGIASLRLRLRSYNSKPSLPSPTAFPDDDDGGGGGSDVGVVGGGIYSVGSLTVQDVLCRQCSWFGPDCNQIKGGSSKVGKLFVLSAKVGIGQSFKGLSENQSFASSIEPFQTSRVYEIRSQDVLLEQANKQGPLPGNF</sequence>
<gene>
    <name evidence="1" type="ORF">Acr_12g0005940</name>
</gene>
<evidence type="ECO:0000313" key="1">
    <source>
        <dbReference type="EMBL" id="GFY98053.1"/>
    </source>
</evidence>
<protein>
    <submittedName>
        <fullName evidence="1">Uncharacterized protein</fullName>
    </submittedName>
</protein>
<organism evidence="1 2">
    <name type="scientific">Actinidia rufa</name>
    <dbReference type="NCBI Taxonomy" id="165716"/>
    <lineage>
        <taxon>Eukaryota</taxon>
        <taxon>Viridiplantae</taxon>
        <taxon>Streptophyta</taxon>
        <taxon>Embryophyta</taxon>
        <taxon>Tracheophyta</taxon>
        <taxon>Spermatophyta</taxon>
        <taxon>Magnoliopsida</taxon>
        <taxon>eudicotyledons</taxon>
        <taxon>Gunneridae</taxon>
        <taxon>Pentapetalae</taxon>
        <taxon>asterids</taxon>
        <taxon>Ericales</taxon>
        <taxon>Actinidiaceae</taxon>
        <taxon>Actinidia</taxon>
    </lineage>
</organism>
<name>A0A7J0FHJ4_9ERIC</name>
<dbReference type="Proteomes" id="UP000585474">
    <property type="component" value="Unassembled WGS sequence"/>
</dbReference>
<keyword evidence="2" id="KW-1185">Reference proteome</keyword>
<dbReference type="EMBL" id="BJWL01000012">
    <property type="protein sequence ID" value="GFY98053.1"/>
    <property type="molecule type" value="Genomic_DNA"/>
</dbReference>
<reference evidence="1 2" key="1">
    <citation type="submission" date="2019-07" db="EMBL/GenBank/DDBJ databases">
        <title>De Novo Assembly of kiwifruit Actinidia rufa.</title>
        <authorList>
            <person name="Sugita-Konishi S."/>
            <person name="Sato K."/>
            <person name="Mori E."/>
            <person name="Abe Y."/>
            <person name="Kisaki G."/>
            <person name="Hamano K."/>
            <person name="Suezawa K."/>
            <person name="Otani M."/>
            <person name="Fukuda T."/>
            <person name="Manabe T."/>
            <person name="Gomi K."/>
            <person name="Tabuchi M."/>
            <person name="Akimitsu K."/>
            <person name="Kataoka I."/>
        </authorList>
    </citation>
    <scope>NUCLEOTIDE SEQUENCE [LARGE SCALE GENOMIC DNA]</scope>
    <source>
        <strain evidence="2">cv. Fuchu</strain>
    </source>
</reference>
<proteinExistence type="predicted"/>
<accession>A0A7J0FHJ4</accession>
<dbReference type="AlphaFoldDB" id="A0A7J0FHJ4"/>
<comment type="caution">
    <text evidence="1">The sequence shown here is derived from an EMBL/GenBank/DDBJ whole genome shotgun (WGS) entry which is preliminary data.</text>
</comment>
<evidence type="ECO:0000313" key="2">
    <source>
        <dbReference type="Proteomes" id="UP000585474"/>
    </source>
</evidence>